<evidence type="ECO:0000259" key="10">
    <source>
        <dbReference type="Pfam" id="PF02542"/>
    </source>
</evidence>
<comment type="similarity">
    <text evidence="3 8 9">Belongs to the IspF family.</text>
</comment>
<name>A0A5Q2RLW6_9ACTN</name>
<proteinExistence type="inferred from homology"/>
<keyword evidence="5 8" id="KW-0479">Metal-binding</keyword>
<dbReference type="EMBL" id="CP045851">
    <property type="protein sequence ID" value="QGG96474.1"/>
    <property type="molecule type" value="Genomic_DNA"/>
</dbReference>
<comment type="caution">
    <text evidence="8">Lacks conserved residue(s) required for the propagation of feature annotation.</text>
</comment>
<feature type="site" description="Transition state stabilizer" evidence="8">
    <location>
        <position position="71"/>
    </location>
</feature>
<dbReference type="KEGG" id="atq:GH723_15950"/>
<evidence type="ECO:0000256" key="1">
    <source>
        <dbReference type="ARBA" id="ARBA00000200"/>
    </source>
</evidence>
<dbReference type="Proteomes" id="UP000334019">
    <property type="component" value="Chromosome"/>
</dbReference>
<dbReference type="GO" id="GO:0008685">
    <property type="term" value="F:2-C-methyl-D-erythritol 2,4-cyclodiphosphate synthase activity"/>
    <property type="evidence" value="ECO:0007669"/>
    <property type="project" value="UniProtKB-UniRule"/>
</dbReference>
<protein>
    <recommendedName>
        <fullName evidence="4 8">2-C-methyl-D-erythritol 2,4-cyclodiphosphate synthase</fullName>
        <shortName evidence="8">MECDP-synthase</shortName>
        <shortName evidence="8">MECPP-synthase</shortName>
        <shortName evidence="8">MECPS</shortName>
        <ecNumber evidence="4 8">4.6.1.12</ecNumber>
    </recommendedName>
</protein>
<feature type="binding site" evidence="8">
    <location>
        <begin position="71"/>
        <end position="72"/>
    </location>
    <ligand>
        <name>4-CDP-2-C-methyl-D-erythritol 2-phosphate</name>
        <dbReference type="ChEBI" id="CHEBI:57919"/>
    </ligand>
</feature>
<dbReference type="PANTHER" id="PTHR43181">
    <property type="entry name" value="2-C-METHYL-D-ERYTHRITOL 2,4-CYCLODIPHOSPHATE SYNTHASE, CHLOROPLASTIC"/>
    <property type="match status" value="1"/>
</dbReference>
<dbReference type="Pfam" id="PF02542">
    <property type="entry name" value="YgbB"/>
    <property type="match status" value="1"/>
</dbReference>
<evidence type="ECO:0000256" key="7">
    <source>
        <dbReference type="ARBA" id="ARBA00023239"/>
    </source>
</evidence>
<dbReference type="EC" id="4.6.1.12" evidence="4 8"/>
<dbReference type="InterPro" id="IPR020555">
    <property type="entry name" value="MECDP_synthase_CS"/>
</dbReference>
<evidence type="ECO:0000313" key="12">
    <source>
        <dbReference type="Proteomes" id="UP000334019"/>
    </source>
</evidence>
<dbReference type="GO" id="GO:0016114">
    <property type="term" value="P:terpenoid biosynthetic process"/>
    <property type="evidence" value="ECO:0007669"/>
    <property type="project" value="InterPro"/>
</dbReference>
<feature type="binding site" evidence="8">
    <location>
        <position position="45"/>
    </location>
    <ligand>
        <name>a divalent metal cation</name>
        <dbReference type="ChEBI" id="CHEBI:60240"/>
    </ligand>
</feature>
<evidence type="ECO:0000256" key="3">
    <source>
        <dbReference type="ARBA" id="ARBA00008480"/>
    </source>
</evidence>
<evidence type="ECO:0000256" key="9">
    <source>
        <dbReference type="RuleBase" id="RU004395"/>
    </source>
</evidence>
<keyword evidence="7 8" id="KW-0456">Lyase</keyword>
<feature type="binding site" evidence="8">
    <location>
        <begin position="98"/>
        <end position="102"/>
    </location>
    <ligand>
        <name>4-CDP-2-C-methyl-D-erythritol 2-phosphate</name>
        <dbReference type="ChEBI" id="CHEBI:57919"/>
    </ligand>
</feature>
<dbReference type="InterPro" id="IPR036571">
    <property type="entry name" value="MECDP_synthase_sf"/>
</dbReference>
<dbReference type="CDD" id="cd00554">
    <property type="entry name" value="MECDP_synthase"/>
    <property type="match status" value="1"/>
</dbReference>
<dbReference type="Gene3D" id="3.30.1330.50">
    <property type="entry name" value="2-C-methyl-D-erythritol 2,4-cyclodiphosphate synthase"/>
    <property type="match status" value="1"/>
</dbReference>
<organism evidence="11 12">
    <name type="scientific">Actinomarinicola tropica</name>
    <dbReference type="NCBI Taxonomy" id="2789776"/>
    <lineage>
        <taxon>Bacteria</taxon>
        <taxon>Bacillati</taxon>
        <taxon>Actinomycetota</taxon>
        <taxon>Acidimicrobiia</taxon>
        <taxon>Acidimicrobiales</taxon>
        <taxon>Iamiaceae</taxon>
        <taxon>Actinomarinicola</taxon>
    </lineage>
</organism>
<keyword evidence="12" id="KW-1185">Reference proteome</keyword>
<dbReference type="AlphaFoldDB" id="A0A5Q2RLW6"/>
<reference evidence="11 12" key="1">
    <citation type="submission" date="2019-11" db="EMBL/GenBank/DDBJ databases">
        <authorList>
            <person name="He Y."/>
        </authorList>
    </citation>
    <scope>NUCLEOTIDE SEQUENCE [LARGE SCALE GENOMIC DNA]</scope>
    <source>
        <strain evidence="11 12">SCSIO 58843</strain>
    </source>
</reference>
<dbReference type="UniPathway" id="UPA00056">
    <property type="reaction ID" value="UER00095"/>
</dbReference>
<dbReference type="FunFam" id="3.30.1330.50:FF:000003">
    <property type="entry name" value="2-C-methyl-D-erythritol 2,4-cyclodiphosphate synthase"/>
    <property type="match status" value="1"/>
</dbReference>
<dbReference type="PANTHER" id="PTHR43181:SF1">
    <property type="entry name" value="2-C-METHYL-D-ERYTHRITOL 2,4-CYCLODIPHOSPHATE SYNTHASE, CHLOROPLASTIC"/>
    <property type="match status" value="1"/>
</dbReference>
<keyword evidence="6 8" id="KW-0414">Isoprene biosynthesis</keyword>
<feature type="binding site" evidence="8">
    <location>
        <position position="43"/>
    </location>
    <ligand>
        <name>a divalent metal cation</name>
        <dbReference type="ChEBI" id="CHEBI:60240"/>
    </ligand>
</feature>
<feature type="binding site" evidence="8">
    <location>
        <begin position="43"/>
        <end position="45"/>
    </location>
    <ligand>
        <name>4-CDP-2-C-methyl-D-erythritol 2-phosphate</name>
        <dbReference type="ChEBI" id="CHEBI:57919"/>
    </ligand>
</feature>
<evidence type="ECO:0000256" key="4">
    <source>
        <dbReference type="ARBA" id="ARBA00012579"/>
    </source>
</evidence>
<evidence type="ECO:0000256" key="6">
    <source>
        <dbReference type="ARBA" id="ARBA00023229"/>
    </source>
</evidence>
<comment type="function">
    <text evidence="8">Involved in the biosynthesis of isopentenyl diphosphate (IPP) and dimethylallyl diphosphate (DMAPP), two major building blocks of isoprenoid compounds. Catalyzes the conversion of 4-diphosphocytidyl-2-C-methyl-D-erythritol 2-phosphate (CDP-ME2P) to 2-C-methyl-D-erythritol 2,4-cyclodiphosphate (ME-CPP) with a corresponding release of cytidine 5-monophosphate (CMP).</text>
</comment>
<gene>
    <name evidence="8" type="primary">ispF</name>
    <name evidence="11" type="ORF">GH723_15950</name>
</gene>
<feature type="binding site" evidence="8">
    <location>
        <begin position="93"/>
        <end position="95"/>
    </location>
    <ligand>
        <name>4-CDP-2-C-methyl-D-erythritol 2-phosphate</name>
        <dbReference type="ChEBI" id="CHEBI:57919"/>
    </ligand>
</feature>
<dbReference type="InterPro" id="IPR003526">
    <property type="entry name" value="MECDP_synthase"/>
</dbReference>
<dbReference type="PROSITE" id="PS01350">
    <property type="entry name" value="ISPF"/>
    <property type="match status" value="1"/>
</dbReference>
<accession>A0A5Q2RLW6</accession>
<evidence type="ECO:0000256" key="5">
    <source>
        <dbReference type="ARBA" id="ARBA00022723"/>
    </source>
</evidence>
<evidence type="ECO:0000313" key="11">
    <source>
        <dbReference type="EMBL" id="QGG96474.1"/>
    </source>
</evidence>
<dbReference type="SUPFAM" id="SSF69765">
    <property type="entry name" value="IpsF-like"/>
    <property type="match status" value="1"/>
</dbReference>
<dbReference type="GO" id="GO:0019288">
    <property type="term" value="P:isopentenyl diphosphate biosynthetic process, methylerythritol 4-phosphate pathway"/>
    <property type="evidence" value="ECO:0007669"/>
    <property type="project" value="UniProtKB-UniRule"/>
</dbReference>
<dbReference type="NCBIfam" id="TIGR00151">
    <property type="entry name" value="ispF"/>
    <property type="match status" value="1"/>
</dbReference>
<evidence type="ECO:0000256" key="2">
    <source>
        <dbReference type="ARBA" id="ARBA00004709"/>
    </source>
</evidence>
<sequence>MALDATDRDGGARRATLGEHQRAVGRGAWHAGPVELRIGHGIDVHRFSDDPARPLVLGGVRFEGETGLAGHSDADAVVHAAIDALLGAAGLGDIGMHFPDTDPTWSGADSARLLAATLDQVRADGWAVANVDCTVVLERPKLAPRRDEMQRRMTEMVGAPVSIKATRAEGLGAIGAAEGVVCTAVALLRRDEGQGR</sequence>
<comment type="cofactor">
    <cofactor evidence="8">
        <name>a divalent metal cation</name>
        <dbReference type="ChEBI" id="CHEBI:60240"/>
    </cofactor>
    <text evidence="8">Binds 1 divalent metal cation per subunit.</text>
</comment>
<feature type="domain" description="2-C-methyl-D-erythritol 2,4-cyclodiphosphate synthase" evidence="10">
    <location>
        <begin position="36"/>
        <end position="188"/>
    </location>
</feature>
<comment type="catalytic activity">
    <reaction evidence="1 8 9">
        <text>4-CDP-2-C-methyl-D-erythritol 2-phosphate = 2-C-methyl-D-erythritol 2,4-cyclic diphosphate + CMP</text>
        <dbReference type="Rhea" id="RHEA:23864"/>
        <dbReference type="ChEBI" id="CHEBI:57919"/>
        <dbReference type="ChEBI" id="CHEBI:58483"/>
        <dbReference type="ChEBI" id="CHEBI:60377"/>
        <dbReference type="EC" id="4.6.1.12"/>
    </reaction>
</comment>
<comment type="subunit">
    <text evidence="8">Homotrimer.</text>
</comment>
<feature type="binding site" evidence="8">
    <location>
        <position position="79"/>
    </location>
    <ligand>
        <name>a divalent metal cation</name>
        <dbReference type="ChEBI" id="CHEBI:60240"/>
    </ligand>
</feature>
<comment type="pathway">
    <text evidence="2 8">Isoprenoid biosynthesis; isopentenyl diphosphate biosynthesis via DXP pathway; isopentenyl diphosphate from 1-deoxy-D-xylulose 5-phosphate: step 4/6.</text>
</comment>
<dbReference type="HAMAP" id="MF_00107">
    <property type="entry name" value="IspF"/>
    <property type="match status" value="1"/>
</dbReference>
<evidence type="ECO:0000256" key="8">
    <source>
        <dbReference type="HAMAP-Rule" id="MF_00107"/>
    </source>
</evidence>
<dbReference type="GO" id="GO:0046872">
    <property type="term" value="F:metal ion binding"/>
    <property type="evidence" value="ECO:0007669"/>
    <property type="project" value="UniProtKB-KW"/>
</dbReference>